<comment type="caution">
    <text evidence="2">The sequence shown here is derived from an EMBL/GenBank/DDBJ whole genome shotgun (WGS) entry which is preliminary data.</text>
</comment>
<keyword evidence="1" id="KW-1133">Transmembrane helix</keyword>
<accession>A0AAN7ZYN6</accession>
<proteinExistence type="predicted"/>
<organism evidence="2 3">
    <name type="scientific">Elasticomyces elasticus</name>
    <dbReference type="NCBI Taxonomy" id="574655"/>
    <lineage>
        <taxon>Eukaryota</taxon>
        <taxon>Fungi</taxon>
        <taxon>Dikarya</taxon>
        <taxon>Ascomycota</taxon>
        <taxon>Pezizomycotina</taxon>
        <taxon>Dothideomycetes</taxon>
        <taxon>Dothideomycetidae</taxon>
        <taxon>Mycosphaerellales</taxon>
        <taxon>Teratosphaeriaceae</taxon>
        <taxon>Elasticomyces</taxon>
    </lineage>
</organism>
<feature type="transmembrane region" description="Helical" evidence="1">
    <location>
        <begin position="77"/>
        <end position="98"/>
    </location>
</feature>
<protein>
    <submittedName>
        <fullName evidence="2">Uncharacterized protein</fullName>
    </submittedName>
</protein>
<reference evidence="2" key="1">
    <citation type="submission" date="2023-08" db="EMBL/GenBank/DDBJ databases">
        <title>Black Yeasts Isolated from many extreme environments.</title>
        <authorList>
            <person name="Coleine C."/>
            <person name="Stajich J.E."/>
            <person name="Selbmann L."/>
        </authorList>
    </citation>
    <scope>NUCLEOTIDE SEQUENCE</scope>
    <source>
        <strain evidence="2">CCFEE 5810</strain>
    </source>
</reference>
<feature type="transmembrane region" description="Helical" evidence="1">
    <location>
        <begin position="118"/>
        <end position="142"/>
    </location>
</feature>
<dbReference type="EMBL" id="JAVRQU010000021">
    <property type="protein sequence ID" value="KAK5691608.1"/>
    <property type="molecule type" value="Genomic_DNA"/>
</dbReference>
<dbReference type="Proteomes" id="UP001310594">
    <property type="component" value="Unassembled WGS sequence"/>
</dbReference>
<gene>
    <name evidence="2" type="ORF">LTR97_011602</name>
</gene>
<feature type="transmembrane region" description="Helical" evidence="1">
    <location>
        <begin position="33"/>
        <end position="56"/>
    </location>
</feature>
<dbReference type="AlphaFoldDB" id="A0AAN7ZYN6"/>
<sequence>MPPVVAAVMMAASAASASGSGVPTHLSKGGAVFLWLAISTVTLGIAGFLVCLTIRLSHDIVRKMARPDKQPPSPATLQRILSLCVSISSLLGLVAGIVAVSIHNNHGWPNKQMRLTLLYIHLVMLGTEGCSLILVVLCCAIAGKGNREDPKVEDEQMDAFEMRPPAYGVL</sequence>
<evidence type="ECO:0000256" key="1">
    <source>
        <dbReference type="SAM" id="Phobius"/>
    </source>
</evidence>
<keyword evidence="1" id="KW-0472">Membrane</keyword>
<evidence type="ECO:0000313" key="3">
    <source>
        <dbReference type="Proteomes" id="UP001310594"/>
    </source>
</evidence>
<evidence type="ECO:0000313" key="2">
    <source>
        <dbReference type="EMBL" id="KAK5691608.1"/>
    </source>
</evidence>
<name>A0AAN7ZYN6_9PEZI</name>
<keyword evidence="1" id="KW-0812">Transmembrane</keyword>